<dbReference type="CDD" id="cd00063">
    <property type="entry name" value="FN3"/>
    <property type="match status" value="3"/>
</dbReference>
<dbReference type="EMBL" id="BGPR01001035">
    <property type="protein sequence ID" value="GBM43606.1"/>
    <property type="molecule type" value="Genomic_DNA"/>
</dbReference>
<dbReference type="SUPFAM" id="SSF49265">
    <property type="entry name" value="Fibronectin type III"/>
    <property type="match status" value="2"/>
</dbReference>
<keyword evidence="7" id="KW-1015">Disulfide bond</keyword>
<reference evidence="11 12" key="1">
    <citation type="journal article" date="2019" name="Sci. Rep.">
        <title>Orb-weaving spider Araneus ventricosus genome elucidates the spidroin gene catalogue.</title>
        <authorList>
            <person name="Kono N."/>
            <person name="Nakamura H."/>
            <person name="Ohtoshi R."/>
            <person name="Moran D.A.P."/>
            <person name="Shinohara A."/>
            <person name="Yoshida Y."/>
            <person name="Fujiwara M."/>
            <person name="Mori M."/>
            <person name="Tomita M."/>
            <person name="Arakawa K."/>
        </authorList>
    </citation>
    <scope>NUCLEOTIDE SEQUENCE [LARGE SCALE GENOMIC DNA]</scope>
</reference>
<evidence type="ECO:0000313" key="12">
    <source>
        <dbReference type="Proteomes" id="UP000499080"/>
    </source>
</evidence>
<accession>A0A4Y2FSQ4</accession>
<evidence type="ECO:0000256" key="1">
    <source>
        <dbReference type="ARBA" id="ARBA00004167"/>
    </source>
</evidence>
<keyword evidence="5" id="KW-1133">Transmembrane helix</keyword>
<feature type="domain" description="Fibronectin type-III" evidence="10">
    <location>
        <begin position="120"/>
        <end position="218"/>
    </location>
</feature>
<evidence type="ECO:0000256" key="2">
    <source>
        <dbReference type="ARBA" id="ARBA00022692"/>
    </source>
</evidence>
<comment type="subcellular location">
    <subcellularLocation>
        <location evidence="1">Membrane</location>
        <topology evidence="1">Single-pass membrane protein</topology>
    </subcellularLocation>
</comment>
<dbReference type="AlphaFoldDB" id="A0A4Y2FSQ4"/>
<dbReference type="PANTHER" id="PTHR47326">
    <property type="entry name" value="TRANSPOSABLE ELEMENT TC3 TRANSPOSASE-LIKE PROTEIN"/>
    <property type="match status" value="1"/>
</dbReference>
<dbReference type="Gene3D" id="2.60.40.10">
    <property type="entry name" value="Immunoglobulins"/>
    <property type="match status" value="3"/>
</dbReference>
<protein>
    <submittedName>
        <fullName evidence="11">Down syndrome cell adhesion molecule</fullName>
    </submittedName>
</protein>
<dbReference type="GO" id="GO:0016020">
    <property type="term" value="C:membrane"/>
    <property type="evidence" value="ECO:0007669"/>
    <property type="project" value="UniProtKB-SubCell"/>
</dbReference>
<evidence type="ECO:0000256" key="4">
    <source>
        <dbReference type="ARBA" id="ARBA00022889"/>
    </source>
</evidence>
<name>A0A4Y2FSQ4_ARAVE</name>
<dbReference type="Proteomes" id="UP000499080">
    <property type="component" value="Unassembled WGS sequence"/>
</dbReference>
<dbReference type="Pfam" id="PF00041">
    <property type="entry name" value="fn3"/>
    <property type="match status" value="2"/>
</dbReference>
<keyword evidence="12" id="KW-1185">Reference proteome</keyword>
<dbReference type="InterPro" id="IPR036397">
    <property type="entry name" value="RNaseH_sf"/>
</dbReference>
<dbReference type="PROSITE" id="PS50853">
    <property type="entry name" value="FN3"/>
    <property type="match status" value="3"/>
</dbReference>
<organism evidence="11 12">
    <name type="scientific">Araneus ventricosus</name>
    <name type="common">Orbweaver spider</name>
    <name type="synonym">Epeira ventricosa</name>
    <dbReference type="NCBI Taxonomy" id="182803"/>
    <lineage>
        <taxon>Eukaryota</taxon>
        <taxon>Metazoa</taxon>
        <taxon>Ecdysozoa</taxon>
        <taxon>Arthropoda</taxon>
        <taxon>Chelicerata</taxon>
        <taxon>Arachnida</taxon>
        <taxon>Araneae</taxon>
        <taxon>Araneomorphae</taxon>
        <taxon>Entelegynae</taxon>
        <taxon>Araneoidea</taxon>
        <taxon>Araneidae</taxon>
        <taxon>Araneus</taxon>
    </lineage>
</organism>
<keyword evidence="6" id="KW-0472">Membrane</keyword>
<dbReference type="GO" id="GO:0003676">
    <property type="term" value="F:nucleic acid binding"/>
    <property type="evidence" value="ECO:0007669"/>
    <property type="project" value="InterPro"/>
</dbReference>
<dbReference type="InterPro" id="IPR036116">
    <property type="entry name" value="FN3_sf"/>
</dbReference>
<evidence type="ECO:0000256" key="5">
    <source>
        <dbReference type="ARBA" id="ARBA00022989"/>
    </source>
</evidence>
<dbReference type="GO" id="GO:0007155">
    <property type="term" value="P:cell adhesion"/>
    <property type="evidence" value="ECO:0007669"/>
    <property type="project" value="UniProtKB-KW"/>
</dbReference>
<keyword evidence="2" id="KW-0812">Transmembrane</keyword>
<dbReference type="InterPro" id="IPR003961">
    <property type="entry name" value="FN3_dom"/>
</dbReference>
<feature type="domain" description="Fibronectin type-III" evidence="10">
    <location>
        <begin position="220"/>
        <end position="313"/>
    </location>
</feature>
<evidence type="ECO:0000256" key="3">
    <source>
        <dbReference type="ARBA" id="ARBA00022729"/>
    </source>
</evidence>
<keyword evidence="8" id="KW-0393">Immunoglobulin domain</keyword>
<dbReference type="Gene3D" id="3.30.420.10">
    <property type="entry name" value="Ribonuclease H-like superfamily/Ribonuclease H"/>
    <property type="match status" value="1"/>
</dbReference>
<comment type="caution">
    <text evidence="11">The sequence shown here is derived from an EMBL/GenBank/DDBJ whole genome shotgun (WGS) entry which is preliminary data.</text>
</comment>
<evidence type="ECO:0000256" key="9">
    <source>
        <dbReference type="SAM" id="MobiDB-lite"/>
    </source>
</evidence>
<evidence type="ECO:0000256" key="6">
    <source>
        <dbReference type="ARBA" id="ARBA00023136"/>
    </source>
</evidence>
<evidence type="ECO:0000256" key="7">
    <source>
        <dbReference type="ARBA" id="ARBA00023157"/>
    </source>
</evidence>
<feature type="domain" description="Fibronectin type-III" evidence="10">
    <location>
        <begin position="317"/>
        <end position="415"/>
    </location>
</feature>
<dbReference type="Pfam" id="PF25059">
    <property type="entry name" value="FN3_DSCAM-DSCAML_C"/>
    <property type="match status" value="1"/>
</dbReference>
<keyword evidence="4" id="KW-0130">Cell adhesion</keyword>
<evidence type="ECO:0000259" key="10">
    <source>
        <dbReference type="PROSITE" id="PS50853"/>
    </source>
</evidence>
<dbReference type="OrthoDB" id="6417480at2759"/>
<feature type="region of interest" description="Disordered" evidence="9">
    <location>
        <begin position="203"/>
        <end position="227"/>
    </location>
</feature>
<evidence type="ECO:0000313" key="11">
    <source>
        <dbReference type="EMBL" id="GBM43606.1"/>
    </source>
</evidence>
<keyword evidence="3" id="KW-0732">Signal</keyword>
<proteinExistence type="predicted"/>
<evidence type="ECO:0000256" key="8">
    <source>
        <dbReference type="ARBA" id="ARBA00023319"/>
    </source>
</evidence>
<dbReference type="InterPro" id="IPR013783">
    <property type="entry name" value="Ig-like_fold"/>
</dbReference>
<dbReference type="PANTHER" id="PTHR47326:SF1">
    <property type="entry name" value="HTH PSQ-TYPE DOMAIN-CONTAINING PROTEIN"/>
    <property type="match status" value="1"/>
</dbReference>
<dbReference type="SMART" id="SM00060">
    <property type="entry name" value="FN3"/>
    <property type="match status" value="3"/>
</dbReference>
<dbReference type="InterPro" id="IPR056754">
    <property type="entry name" value="DSCAM/DSCAML_C"/>
</dbReference>
<gene>
    <name evidence="11" type="primary">DSCAM_20</name>
    <name evidence="11" type="ORF">AVEN_210548_1</name>
</gene>
<sequence length="439" mass="49202">MTQHHAPTVTSNICLDMLQLYAVPQFPGGVIFQQDGAPPHYGNIVREFLDITFPQRWIGRGAVMAWPPRSPDITLLDFYLWGYVKQHVYIERINDISHLKQRITEVIHSVTPDVLTRVWEELDYRLDVCRATNGAHIEQPPMAELQHGLLKGYYVGYKVASTPESFVYKTLEIGEEFKEECHVTGMRRHTKYSVVVQAFNSKGAGPPSDEVTVETLENDPPLTPPLTVMDKTTSSIHLAWDPNYDTRNPVSGYVLHHKHESSPWEESHIAGDQSSYLMPNLQCGSKYQFFLTAYNSAGKGEPGEILVAKTEGGAPLAPDKQSLLSTNMTAATMNLVSWHDGGCPISSFLVRYRLQQDIEWTVLNDGPLPPDNRKVDLVGLTPGSWYQIHISATNLAGTTDAEYSFSTLNTYGKNASLKLSGLTLCTPKDSEMHNYEQQY</sequence>